<reference evidence="4" key="1">
    <citation type="submission" date="2015-02" db="EMBL/GenBank/DDBJ databases">
        <authorList>
            <person name="Gon?alves P."/>
        </authorList>
    </citation>
    <scope>NUCLEOTIDE SEQUENCE [LARGE SCALE GENOMIC DNA]</scope>
</reference>
<dbReference type="AlphaFoldDB" id="A0A0D6EMG2"/>
<feature type="compositionally biased region" description="Polar residues" evidence="1">
    <location>
        <begin position="9"/>
        <end position="20"/>
    </location>
</feature>
<evidence type="ECO:0000256" key="2">
    <source>
        <dbReference type="SAM" id="Phobius"/>
    </source>
</evidence>
<dbReference type="InterPro" id="IPR019734">
    <property type="entry name" value="TPR_rpt"/>
</dbReference>
<dbReference type="InterPro" id="IPR011990">
    <property type="entry name" value="TPR-like_helical_dom_sf"/>
</dbReference>
<accession>A0A0D6EMG2</accession>
<dbReference type="EMBL" id="CENE01000012">
    <property type="protein sequence ID" value="CEQ41202.1"/>
    <property type="molecule type" value="Genomic_DNA"/>
</dbReference>
<dbReference type="Pfam" id="PF13432">
    <property type="entry name" value="TPR_16"/>
    <property type="match status" value="1"/>
</dbReference>
<keyword evidence="2" id="KW-1133">Transmembrane helix</keyword>
<feature type="region of interest" description="Disordered" evidence="1">
    <location>
        <begin position="628"/>
        <end position="648"/>
    </location>
</feature>
<feature type="non-terminal residue" evidence="3">
    <location>
        <position position="1"/>
    </location>
</feature>
<feature type="compositionally biased region" description="Basic and acidic residues" evidence="1">
    <location>
        <begin position="193"/>
        <end position="203"/>
    </location>
</feature>
<gene>
    <name evidence="3" type="primary">SPOSA6832_02892</name>
</gene>
<evidence type="ECO:0000313" key="4">
    <source>
        <dbReference type="Proteomes" id="UP000243876"/>
    </source>
</evidence>
<feature type="region of interest" description="Disordered" evidence="1">
    <location>
        <begin position="181"/>
        <end position="219"/>
    </location>
</feature>
<dbReference type="OrthoDB" id="19588at2759"/>
<dbReference type="Proteomes" id="UP000243876">
    <property type="component" value="Unassembled WGS sequence"/>
</dbReference>
<feature type="region of interest" description="Disordered" evidence="1">
    <location>
        <begin position="1"/>
        <end position="101"/>
    </location>
</feature>
<protein>
    <submittedName>
        <fullName evidence="3">SPOSA6832_02892-mRNA-1:cds</fullName>
    </submittedName>
</protein>
<dbReference type="SMART" id="SM00028">
    <property type="entry name" value="TPR"/>
    <property type="match status" value="2"/>
</dbReference>
<proteinExistence type="predicted"/>
<keyword evidence="2" id="KW-0812">Transmembrane</keyword>
<keyword evidence="2" id="KW-0472">Membrane</keyword>
<feature type="transmembrane region" description="Helical" evidence="2">
    <location>
        <begin position="285"/>
        <end position="307"/>
    </location>
</feature>
<keyword evidence="4" id="KW-1185">Reference proteome</keyword>
<dbReference type="SUPFAM" id="SSF48452">
    <property type="entry name" value="TPR-like"/>
    <property type="match status" value="1"/>
</dbReference>
<sequence length="746" mass="82180">MHSHRDTGSSEASWDQLSGSPSPPRQRPFFVQLPTPEPERTYSVIQEVERPYIKQEEDDEDDCLALAFEPTAQEEHRSPAMTSSQEEDGLERSVTRSQSDFSRWLEETMRLARGDGMSTIESDDALSSIILATRQTRIGLGPATSHEDTASLLGTPIQLEAPLSHELESVIDAYEGIEVREETSGPISPADAVKAEEAGKVERDEESAESTTIKVEQAPSRAPSNRRWKALSFLLTCGLTCSLYRHYQLTHPAEPTRSTPRFVPNDNATAVVSHFATPLPVGTSFALPIYALVVTFLAGVPVSFHILRRSLGFRMGATRSRSFSSGSLASKRCTSPLLELNGDALLEARELLPIGVAHYTSNRLRDAISTFSSILPLACAPADKAAASEWLGRSLYRLARQEGHDQPKFAEAAKAFERSIRMDQTRATPRASLGKAKYRLGDYDGAVTALRGALKRDDQLSWAHEWLGKSLFRLDSSSAQVEEHLRSAIALKPSSYTALAFFGELLHSRGRTAEARTHLEAAISLRIDYPAAHARLAFIANEQVDPARAASHLRVVLSTRDEGLKDDCMPVSEEATTGTTPFLSLYFVTPADDKETRRGVLRRALSQYPHDDLLSLLLAIELAPSVKSRSSPKERSSSPEKAALAAREEALQRRAERYGDEDLEAHGLWALALLARGKLKAAEEVYGKFWKAIGELRAAERDGGEAKAGEKARRMAFLIMAFWEVKGTNAQSKSRSTRKGLRSSKE</sequence>
<evidence type="ECO:0000256" key="1">
    <source>
        <dbReference type="SAM" id="MobiDB-lite"/>
    </source>
</evidence>
<name>A0A0D6EMG2_SPOSA</name>
<evidence type="ECO:0000313" key="3">
    <source>
        <dbReference type="EMBL" id="CEQ41202.1"/>
    </source>
</evidence>
<dbReference type="Gene3D" id="1.25.40.10">
    <property type="entry name" value="Tetratricopeptide repeat domain"/>
    <property type="match status" value="1"/>
</dbReference>
<organism evidence="3 4">
    <name type="scientific">Sporidiobolus salmonicolor</name>
    <name type="common">Yeast-like fungus</name>
    <name type="synonym">Sporobolomyces salmonicolor</name>
    <dbReference type="NCBI Taxonomy" id="5005"/>
    <lineage>
        <taxon>Eukaryota</taxon>
        <taxon>Fungi</taxon>
        <taxon>Dikarya</taxon>
        <taxon>Basidiomycota</taxon>
        <taxon>Pucciniomycotina</taxon>
        <taxon>Microbotryomycetes</taxon>
        <taxon>Sporidiobolales</taxon>
        <taxon>Sporidiobolaceae</taxon>
        <taxon>Sporobolomyces</taxon>
    </lineage>
</organism>